<evidence type="ECO:0000313" key="3">
    <source>
        <dbReference type="EMBL" id="MBB3769533.1"/>
    </source>
</evidence>
<dbReference type="RefSeq" id="WP_183187749.1">
    <property type="nucleotide sequence ID" value="NZ_JACICD010000001.1"/>
</dbReference>
<keyword evidence="4" id="KW-1185">Reference proteome</keyword>
<feature type="transmembrane region" description="Helical" evidence="1">
    <location>
        <begin position="278"/>
        <end position="294"/>
    </location>
</feature>
<dbReference type="AlphaFoldDB" id="A0A839Z3I8"/>
<keyword evidence="1" id="KW-0472">Membrane</keyword>
<dbReference type="Pfam" id="PF01757">
    <property type="entry name" value="Acyl_transf_3"/>
    <property type="match status" value="1"/>
</dbReference>
<sequence length="604" mass="67833">MKYRIEVDGLRAIAVLPVIFGHAGFSLFHGGFVGVDIFFVISGYLITTIIMGDLDAGRFSVLRFYDRRLRRILPALFLVIAATLPFAYLWMMPDEFKNFGQSIVATLLFSNNMLLAMTADYWSLESMFKPLIHTWSLGVEEQYYMIVPVALFLMWKYARTYVLPAMVVLFISSLMVAVWGVAHFPAIAFYILPTRGWELLAGAILAYWLAYRAAPSPKGVRQEVASLAGLAMIAGSVVGFDDSFLSPGLWLLIPVGGAVLVIAFAVEGTLAYRLLSSRVLVGIGLISYSLYLWHQPLFALARIHAVDQVGPQTYAVLIVANFILSYLTWRFVEAPFRNRQIIGRRSFIVLSVVSSICLLGAGIYLNKTYGMYWRVFDRNENIADIDKRIYNSRVFEYKKSHFDSDGRRRIFVVGDSFGRDFINMTTETFDVSNIEIAYSDTAQACIESRSDPVDKSLFDAADIIVFASGYDTPDSIRQHCVQRDITWADERGKEIFFVGTKHFGYNLNWIIQLSSNDRANQYNKIPEFSLRNQKLDEEIVPSANFISLLGAVSRDGMVPITDDNGKMLSTDRRHVTKYGAIYFGDHALKPSAYGALLVGGVGAQ</sequence>
<feature type="transmembrane region" description="Helical" evidence="1">
    <location>
        <begin position="187"/>
        <end position="211"/>
    </location>
</feature>
<proteinExistence type="predicted"/>
<feature type="transmembrane region" description="Helical" evidence="1">
    <location>
        <begin position="72"/>
        <end position="91"/>
    </location>
</feature>
<keyword evidence="1" id="KW-1133">Transmembrane helix</keyword>
<feature type="transmembrane region" description="Helical" evidence="1">
    <location>
        <begin position="247"/>
        <end position="266"/>
    </location>
</feature>
<comment type="caution">
    <text evidence="3">The sequence shown here is derived from an EMBL/GenBank/DDBJ whole genome shotgun (WGS) entry which is preliminary data.</text>
</comment>
<accession>A0A839Z3I8</accession>
<dbReference type="PANTHER" id="PTHR23028">
    <property type="entry name" value="ACETYLTRANSFERASE"/>
    <property type="match status" value="1"/>
</dbReference>
<feature type="transmembrane region" description="Helical" evidence="1">
    <location>
        <begin position="223"/>
        <end position="241"/>
    </location>
</feature>
<feature type="transmembrane region" description="Helical" evidence="1">
    <location>
        <begin position="161"/>
        <end position="181"/>
    </location>
</feature>
<reference evidence="3 4" key="1">
    <citation type="submission" date="2020-08" db="EMBL/GenBank/DDBJ databases">
        <title>Genomic Encyclopedia of Type Strains, Phase IV (KMG-IV): sequencing the most valuable type-strain genomes for metagenomic binning, comparative biology and taxonomic classification.</title>
        <authorList>
            <person name="Goeker M."/>
        </authorList>
    </citation>
    <scope>NUCLEOTIDE SEQUENCE [LARGE SCALE GENOMIC DNA]</scope>
    <source>
        <strain evidence="3 4">DSM 5895</strain>
    </source>
</reference>
<feature type="transmembrane region" description="Helical" evidence="1">
    <location>
        <begin position="35"/>
        <end position="52"/>
    </location>
</feature>
<dbReference type="GO" id="GO:0016747">
    <property type="term" value="F:acyltransferase activity, transferring groups other than amino-acyl groups"/>
    <property type="evidence" value="ECO:0007669"/>
    <property type="project" value="InterPro"/>
</dbReference>
<feature type="transmembrane region" description="Helical" evidence="1">
    <location>
        <begin position="344"/>
        <end position="365"/>
    </location>
</feature>
<name>A0A839Z3I8_9HYPH</name>
<dbReference type="Proteomes" id="UP000533469">
    <property type="component" value="Unassembled WGS sequence"/>
</dbReference>
<dbReference type="GO" id="GO:0016020">
    <property type="term" value="C:membrane"/>
    <property type="evidence" value="ECO:0007669"/>
    <property type="project" value="TreeGrafter"/>
</dbReference>
<evidence type="ECO:0000259" key="2">
    <source>
        <dbReference type="Pfam" id="PF01757"/>
    </source>
</evidence>
<feature type="transmembrane region" description="Helical" evidence="1">
    <location>
        <begin position="103"/>
        <end position="122"/>
    </location>
</feature>
<dbReference type="GO" id="GO:0009103">
    <property type="term" value="P:lipopolysaccharide biosynthetic process"/>
    <property type="evidence" value="ECO:0007669"/>
    <property type="project" value="TreeGrafter"/>
</dbReference>
<dbReference type="InterPro" id="IPR050879">
    <property type="entry name" value="Acyltransferase_3"/>
</dbReference>
<keyword evidence="1" id="KW-0812">Transmembrane</keyword>
<gene>
    <name evidence="3" type="ORF">FHS55_000119</name>
</gene>
<protein>
    <submittedName>
        <fullName evidence="3">Peptidoglycan/LPS O-acetylase OafA/YrhL</fullName>
    </submittedName>
</protein>
<organism evidence="3 4">
    <name type="scientific">Ancylobacter tetraedralis</name>
    <dbReference type="NCBI Taxonomy" id="217068"/>
    <lineage>
        <taxon>Bacteria</taxon>
        <taxon>Pseudomonadati</taxon>
        <taxon>Pseudomonadota</taxon>
        <taxon>Alphaproteobacteria</taxon>
        <taxon>Hyphomicrobiales</taxon>
        <taxon>Xanthobacteraceae</taxon>
        <taxon>Ancylobacter</taxon>
    </lineage>
</organism>
<dbReference type="PANTHER" id="PTHR23028:SF53">
    <property type="entry name" value="ACYL_TRANSF_3 DOMAIN-CONTAINING PROTEIN"/>
    <property type="match status" value="1"/>
</dbReference>
<dbReference type="EMBL" id="JACICD010000001">
    <property type="protein sequence ID" value="MBB3769533.1"/>
    <property type="molecule type" value="Genomic_DNA"/>
</dbReference>
<feature type="domain" description="Acyltransferase 3" evidence="2">
    <location>
        <begin position="6"/>
        <end position="330"/>
    </location>
</feature>
<feature type="transmembrane region" description="Helical" evidence="1">
    <location>
        <begin position="314"/>
        <end position="332"/>
    </location>
</feature>
<feature type="transmembrane region" description="Helical" evidence="1">
    <location>
        <begin position="12"/>
        <end position="29"/>
    </location>
</feature>
<evidence type="ECO:0000256" key="1">
    <source>
        <dbReference type="SAM" id="Phobius"/>
    </source>
</evidence>
<evidence type="ECO:0000313" key="4">
    <source>
        <dbReference type="Proteomes" id="UP000533469"/>
    </source>
</evidence>
<dbReference type="InterPro" id="IPR002656">
    <property type="entry name" value="Acyl_transf_3_dom"/>
</dbReference>